<sequence length="51" mass="5758">MFASTPYASESRGKRVVTAYSLASEVALVERGINSRQNHFLLLIPYSLTRR</sequence>
<keyword evidence="2" id="KW-1185">Reference proteome</keyword>
<evidence type="ECO:0000313" key="2">
    <source>
        <dbReference type="Proteomes" id="UP000054977"/>
    </source>
</evidence>
<comment type="caution">
    <text evidence="1">The sequence shown here is derived from an EMBL/GenBank/DDBJ whole genome shotgun (WGS) entry which is preliminary data.</text>
</comment>
<dbReference type="AlphaFoldDB" id="A0A158HBE2"/>
<evidence type="ECO:0000313" key="1">
    <source>
        <dbReference type="EMBL" id="SAL41648.1"/>
    </source>
</evidence>
<name>A0A158HBE2_9BURK</name>
<gene>
    <name evidence="1" type="ORF">AWB65_03159</name>
</gene>
<dbReference type="Proteomes" id="UP000054977">
    <property type="component" value="Unassembled WGS sequence"/>
</dbReference>
<organism evidence="1 2">
    <name type="scientific">Caballeronia humi</name>
    <dbReference type="NCBI Taxonomy" id="326474"/>
    <lineage>
        <taxon>Bacteria</taxon>
        <taxon>Pseudomonadati</taxon>
        <taxon>Pseudomonadota</taxon>
        <taxon>Betaproteobacteria</taxon>
        <taxon>Burkholderiales</taxon>
        <taxon>Burkholderiaceae</taxon>
        <taxon>Caballeronia</taxon>
    </lineage>
</organism>
<protein>
    <submittedName>
        <fullName evidence="1">Uncharacterized protein</fullName>
    </submittedName>
</protein>
<proteinExistence type="predicted"/>
<accession>A0A158HBE2</accession>
<reference evidence="1" key="1">
    <citation type="submission" date="2016-01" db="EMBL/GenBank/DDBJ databases">
        <authorList>
            <person name="Peeters C."/>
        </authorList>
    </citation>
    <scope>NUCLEOTIDE SEQUENCE [LARGE SCALE GENOMIC DNA]</scope>
    <source>
        <strain evidence="1">LMG 22934</strain>
    </source>
</reference>
<dbReference type="EMBL" id="FCNW02000015">
    <property type="protein sequence ID" value="SAL41648.1"/>
    <property type="molecule type" value="Genomic_DNA"/>
</dbReference>